<feature type="region of interest" description="Disordered" evidence="1">
    <location>
        <begin position="1"/>
        <end position="21"/>
    </location>
</feature>
<organism evidence="2 3">
    <name type="scientific">Penicillium brevicompactum</name>
    <dbReference type="NCBI Taxonomy" id="5074"/>
    <lineage>
        <taxon>Eukaryota</taxon>
        <taxon>Fungi</taxon>
        <taxon>Dikarya</taxon>
        <taxon>Ascomycota</taxon>
        <taxon>Pezizomycotina</taxon>
        <taxon>Eurotiomycetes</taxon>
        <taxon>Eurotiomycetidae</taxon>
        <taxon>Eurotiales</taxon>
        <taxon>Aspergillaceae</taxon>
        <taxon>Penicillium</taxon>
    </lineage>
</organism>
<dbReference type="Proteomes" id="UP001147695">
    <property type="component" value="Unassembled WGS sequence"/>
</dbReference>
<gene>
    <name evidence="2" type="ORF">N7452_003595</name>
</gene>
<reference evidence="2" key="2">
    <citation type="journal article" date="2023" name="IMA Fungus">
        <title>Comparative genomic study of the Penicillium genus elucidates a diverse pangenome and 15 lateral gene transfer events.</title>
        <authorList>
            <person name="Petersen C."/>
            <person name="Sorensen T."/>
            <person name="Nielsen M.R."/>
            <person name="Sondergaard T.E."/>
            <person name="Sorensen J.L."/>
            <person name="Fitzpatrick D.A."/>
            <person name="Frisvad J.C."/>
            <person name="Nielsen K.L."/>
        </authorList>
    </citation>
    <scope>NUCLEOTIDE SEQUENCE</scope>
    <source>
        <strain evidence="2">IBT 35673</strain>
    </source>
</reference>
<reference evidence="2" key="1">
    <citation type="submission" date="2022-12" db="EMBL/GenBank/DDBJ databases">
        <authorList>
            <person name="Petersen C."/>
        </authorList>
    </citation>
    <scope>NUCLEOTIDE SEQUENCE</scope>
    <source>
        <strain evidence="2">IBT 35673</strain>
    </source>
</reference>
<name>A0A9W9QTV6_PENBR</name>
<feature type="compositionally biased region" description="Basic and acidic residues" evidence="1">
    <location>
        <begin position="157"/>
        <end position="172"/>
    </location>
</feature>
<evidence type="ECO:0000256" key="1">
    <source>
        <dbReference type="SAM" id="MobiDB-lite"/>
    </source>
</evidence>
<evidence type="ECO:0000313" key="3">
    <source>
        <dbReference type="Proteomes" id="UP001147695"/>
    </source>
</evidence>
<protein>
    <submittedName>
        <fullName evidence="2">Uncharacterized protein</fullName>
    </submittedName>
</protein>
<feature type="region of interest" description="Disordered" evidence="1">
    <location>
        <begin position="153"/>
        <end position="172"/>
    </location>
</feature>
<dbReference type="EMBL" id="JAPZBQ010000002">
    <property type="protein sequence ID" value="KAJ5345591.1"/>
    <property type="molecule type" value="Genomic_DNA"/>
</dbReference>
<proteinExistence type="predicted"/>
<comment type="caution">
    <text evidence="2">The sequence shown here is derived from an EMBL/GenBank/DDBJ whole genome shotgun (WGS) entry which is preliminary data.</text>
</comment>
<sequence>MWEPNQAPQPDGGGPEAAVPPASEAMLPTLLEQLEGQIPSMEYDHFEKEMMRLGLMAEWEEDLRIEILQDLIQPDRFHSDGFIVESLHLDYDGTDPTFAAFLRDLRAGHIEYRHVEKLHVFVRNISKLPPFALDIGLKQICQHHPYFRNVNDAESGEQAHESEEQSQNRETV</sequence>
<accession>A0A9W9QTV6</accession>
<evidence type="ECO:0000313" key="2">
    <source>
        <dbReference type="EMBL" id="KAJ5345591.1"/>
    </source>
</evidence>
<dbReference type="AlphaFoldDB" id="A0A9W9QTV6"/>